<dbReference type="PROSITE" id="PS50887">
    <property type="entry name" value="GGDEF"/>
    <property type="match status" value="1"/>
</dbReference>
<proteinExistence type="predicted"/>
<dbReference type="SUPFAM" id="SSF55073">
    <property type="entry name" value="Nucleotide cyclase"/>
    <property type="match status" value="1"/>
</dbReference>
<protein>
    <recommendedName>
        <fullName evidence="2">GGDEF domain-containing protein</fullName>
    </recommendedName>
</protein>
<evidence type="ECO:0000256" key="1">
    <source>
        <dbReference type="SAM" id="Phobius"/>
    </source>
</evidence>
<sequence length="205" mass="23156">MRVREGLTALKGKFRAIFGFFVGVLSALLYSRQQVERYKKEARTDFLTGVLNPRGLTEVLDYEFQRAKRFGRFFSILMIDLDYFKEANDRFGHAAGDAILKGFVRLTLEEIRAIDTFARKGGDEFILILPETGSKGAKILAERLCGKISGYKFQFSHGKSFAGITLSIGVATFPDHAKTVKALLEAADRVVYEAKKRRNQVVVFR</sequence>
<dbReference type="InterPro" id="IPR050469">
    <property type="entry name" value="Diguanylate_Cyclase"/>
</dbReference>
<organism evidence="3 4">
    <name type="scientific">candidate division WWE3 bacterium CG_4_9_14_0_2_um_filter_48_10</name>
    <dbReference type="NCBI Taxonomy" id="1975078"/>
    <lineage>
        <taxon>Bacteria</taxon>
        <taxon>Katanobacteria</taxon>
    </lineage>
</organism>
<evidence type="ECO:0000313" key="4">
    <source>
        <dbReference type="Proteomes" id="UP000228781"/>
    </source>
</evidence>
<keyword evidence="1" id="KW-0472">Membrane</keyword>
<dbReference type="Pfam" id="PF00990">
    <property type="entry name" value="GGDEF"/>
    <property type="match status" value="1"/>
</dbReference>
<dbReference type="PANTHER" id="PTHR45138:SF9">
    <property type="entry name" value="DIGUANYLATE CYCLASE DGCM-RELATED"/>
    <property type="match status" value="1"/>
</dbReference>
<keyword evidence="1" id="KW-1133">Transmembrane helix</keyword>
<dbReference type="InterPro" id="IPR000160">
    <property type="entry name" value="GGDEF_dom"/>
</dbReference>
<dbReference type="PANTHER" id="PTHR45138">
    <property type="entry name" value="REGULATORY COMPONENTS OF SENSORY TRANSDUCTION SYSTEM"/>
    <property type="match status" value="1"/>
</dbReference>
<dbReference type="EMBL" id="PFSK01000036">
    <property type="protein sequence ID" value="PJC22449.1"/>
    <property type="molecule type" value="Genomic_DNA"/>
</dbReference>
<keyword evidence="1" id="KW-0812">Transmembrane</keyword>
<feature type="transmembrane region" description="Helical" evidence="1">
    <location>
        <begin position="12"/>
        <end position="30"/>
    </location>
</feature>
<evidence type="ECO:0000259" key="2">
    <source>
        <dbReference type="PROSITE" id="PS50887"/>
    </source>
</evidence>
<dbReference type="CDD" id="cd01949">
    <property type="entry name" value="GGDEF"/>
    <property type="match status" value="1"/>
</dbReference>
<dbReference type="Gene3D" id="3.30.70.270">
    <property type="match status" value="1"/>
</dbReference>
<evidence type="ECO:0000313" key="3">
    <source>
        <dbReference type="EMBL" id="PJC22449.1"/>
    </source>
</evidence>
<dbReference type="NCBIfam" id="TIGR00254">
    <property type="entry name" value="GGDEF"/>
    <property type="match status" value="1"/>
</dbReference>
<reference evidence="4" key="1">
    <citation type="submission" date="2017-09" db="EMBL/GenBank/DDBJ databases">
        <title>Depth-based differentiation of microbial function through sediment-hosted aquifers and enrichment of novel symbionts in the deep terrestrial subsurface.</title>
        <authorList>
            <person name="Probst A.J."/>
            <person name="Ladd B."/>
            <person name="Jarett J.K."/>
            <person name="Geller-Mcgrath D.E."/>
            <person name="Sieber C.M.K."/>
            <person name="Emerson J.B."/>
            <person name="Anantharaman K."/>
            <person name="Thomas B.C."/>
            <person name="Malmstrom R."/>
            <person name="Stieglmeier M."/>
            <person name="Klingl A."/>
            <person name="Woyke T."/>
            <person name="Ryan C.M."/>
            <person name="Banfield J.F."/>
        </authorList>
    </citation>
    <scope>NUCLEOTIDE SEQUENCE [LARGE SCALE GENOMIC DNA]</scope>
</reference>
<dbReference type="AlphaFoldDB" id="A0A2M8EIH2"/>
<dbReference type="GO" id="GO:0052621">
    <property type="term" value="F:diguanylate cyclase activity"/>
    <property type="evidence" value="ECO:0007669"/>
    <property type="project" value="TreeGrafter"/>
</dbReference>
<feature type="domain" description="GGDEF" evidence="2">
    <location>
        <begin position="72"/>
        <end position="205"/>
    </location>
</feature>
<dbReference type="Proteomes" id="UP000228781">
    <property type="component" value="Unassembled WGS sequence"/>
</dbReference>
<dbReference type="FunFam" id="3.30.70.270:FF:000001">
    <property type="entry name" value="Diguanylate cyclase domain protein"/>
    <property type="match status" value="1"/>
</dbReference>
<dbReference type="InterPro" id="IPR029787">
    <property type="entry name" value="Nucleotide_cyclase"/>
</dbReference>
<dbReference type="SMART" id="SM00267">
    <property type="entry name" value="GGDEF"/>
    <property type="match status" value="1"/>
</dbReference>
<dbReference type="InterPro" id="IPR043128">
    <property type="entry name" value="Rev_trsase/Diguanyl_cyclase"/>
</dbReference>
<accession>A0A2M8EIH2</accession>
<name>A0A2M8EIH2_UNCKA</name>
<gene>
    <name evidence="3" type="ORF">CO059_02490</name>
</gene>
<comment type="caution">
    <text evidence="3">The sequence shown here is derived from an EMBL/GenBank/DDBJ whole genome shotgun (WGS) entry which is preliminary data.</text>
</comment>